<comment type="caution">
    <text evidence="7">The sequence shown here is derived from an EMBL/GenBank/DDBJ whole genome shotgun (WGS) entry which is preliminary data.</text>
</comment>
<keyword evidence="4 5" id="KW-0472">Membrane</keyword>
<name>A0A841HGE1_9GAMM</name>
<feature type="domain" description="Yip1" evidence="6">
    <location>
        <begin position="12"/>
        <end position="182"/>
    </location>
</feature>
<dbReference type="EMBL" id="JACHHZ010000001">
    <property type="protein sequence ID" value="MBB6091368.1"/>
    <property type="molecule type" value="Genomic_DNA"/>
</dbReference>
<evidence type="ECO:0000256" key="1">
    <source>
        <dbReference type="ARBA" id="ARBA00004141"/>
    </source>
</evidence>
<evidence type="ECO:0000259" key="6">
    <source>
        <dbReference type="Pfam" id="PF04893"/>
    </source>
</evidence>
<keyword evidence="2 5" id="KW-0812">Transmembrane</keyword>
<proteinExistence type="predicted"/>
<feature type="transmembrane region" description="Helical" evidence="5">
    <location>
        <begin position="134"/>
        <end position="155"/>
    </location>
</feature>
<evidence type="ECO:0000313" key="7">
    <source>
        <dbReference type="EMBL" id="MBB6091368.1"/>
    </source>
</evidence>
<feature type="transmembrane region" description="Helical" evidence="5">
    <location>
        <begin position="167"/>
        <end position="191"/>
    </location>
</feature>
<evidence type="ECO:0000313" key="8">
    <source>
        <dbReference type="Proteomes" id="UP000588068"/>
    </source>
</evidence>
<dbReference type="Proteomes" id="UP000588068">
    <property type="component" value="Unassembled WGS sequence"/>
</dbReference>
<feature type="transmembrane region" description="Helical" evidence="5">
    <location>
        <begin position="38"/>
        <end position="63"/>
    </location>
</feature>
<comment type="subcellular location">
    <subcellularLocation>
        <location evidence="1">Membrane</location>
        <topology evidence="1">Multi-pass membrane protein</topology>
    </subcellularLocation>
</comment>
<dbReference type="InterPro" id="IPR006977">
    <property type="entry name" value="Yip1_dom"/>
</dbReference>
<keyword evidence="3 5" id="KW-1133">Transmembrane helix</keyword>
<evidence type="ECO:0000256" key="4">
    <source>
        <dbReference type="ARBA" id="ARBA00023136"/>
    </source>
</evidence>
<evidence type="ECO:0000256" key="3">
    <source>
        <dbReference type="ARBA" id="ARBA00022989"/>
    </source>
</evidence>
<evidence type="ECO:0000256" key="2">
    <source>
        <dbReference type="ARBA" id="ARBA00022692"/>
    </source>
</evidence>
<reference evidence="7 8" key="1">
    <citation type="submission" date="2020-08" db="EMBL/GenBank/DDBJ databases">
        <title>Genomic Encyclopedia of Type Strains, Phase IV (KMG-IV): sequencing the most valuable type-strain genomes for metagenomic binning, comparative biology and taxonomic classification.</title>
        <authorList>
            <person name="Goeker M."/>
        </authorList>
    </citation>
    <scope>NUCLEOTIDE SEQUENCE [LARGE SCALE GENOMIC DNA]</scope>
    <source>
        <strain evidence="7 8">DSM 26723</strain>
    </source>
</reference>
<keyword evidence="8" id="KW-1185">Reference proteome</keyword>
<accession>A0A841HGE1</accession>
<evidence type="ECO:0000256" key="5">
    <source>
        <dbReference type="SAM" id="Phobius"/>
    </source>
</evidence>
<sequence length="414" mass="43689">MDFNKLIARVKAILLTPKTEWPVIAGEPATTADLYKNYILLLAAIPAIVGFIKMSVIGISIPFAGTIRIGFGAGLVNMLVTYGLSLVMVFVMALIIDALAPSFGGQKDQTQALKTVAYAYTASWVAGFAHFLPWIGWLVMLAGGIYGIYLLYLGLPHTMKCPQEKAPGYTVVAIIIAIVLGFVIGIVAGAVSGVSSVMSGATFSSGGDDVQFDKDSSLGKLEQWSKEVEKAGKQMEAAEKSGNQQAQADAMKALMGAALGGGNVESLEPDRLKAFLPESLDGRTRGDVSVERNAAMGLQISEARASYANEAGETLRLEITDTGSAKGLLAFAGWAGVEGEKQTGSGYEKTYREDGRIIHEEWHGDSGEYATVVGDRFTVKVSGSAGSIDDLKDAVSQVDLGGLEDLKGEGVKTN</sequence>
<dbReference type="GO" id="GO:0016020">
    <property type="term" value="C:membrane"/>
    <property type="evidence" value="ECO:0007669"/>
    <property type="project" value="UniProtKB-SubCell"/>
</dbReference>
<dbReference type="Pfam" id="PF04893">
    <property type="entry name" value="Yip1"/>
    <property type="match status" value="1"/>
</dbReference>
<organism evidence="7 8">
    <name type="scientific">Povalibacter uvarum</name>
    <dbReference type="NCBI Taxonomy" id="732238"/>
    <lineage>
        <taxon>Bacteria</taxon>
        <taxon>Pseudomonadati</taxon>
        <taxon>Pseudomonadota</taxon>
        <taxon>Gammaproteobacteria</taxon>
        <taxon>Steroidobacterales</taxon>
        <taxon>Steroidobacteraceae</taxon>
        <taxon>Povalibacter</taxon>
    </lineage>
</organism>
<gene>
    <name evidence="7" type="ORF">HNQ60_000214</name>
</gene>
<feature type="transmembrane region" description="Helical" evidence="5">
    <location>
        <begin position="75"/>
        <end position="96"/>
    </location>
</feature>
<dbReference type="AlphaFoldDB" id="A0A841HGE1"/>
<dbReference type="RefSeq" id="WP_184329172.1">
    <property type="nucleotide sequence ID" value="NZ_JACHHZ010000001.1"/>
</dbReference>
<protein>
    <submittedName>
        <fullName evidence="7">Thiamine transporter ThiT</fullName>
    </submittedName>
</protein>